<feature type="signal peptide" evidence="1">
    <location>
        <begin position="1"/>
        <end position="19"/>
    </location>
</feature>
<feature type="chain" id="PRO_5040775640" evidence="1">
    <location>
        <begin position="20"/>
        <end position="152"/>
    </location>
</feature>
<keyword evidence="3" id="KW-1185">Reference proteome</keyword>
<gene>
    <name evidence="2" type="ORF">IWQ60_005328</name>
</gene>
<dbReference type="Proteomes" id="UP001150569">
    <property type="component" value="Unassembled WGS sequence"/>
</dbReference>
<keyword evidence="1" id="KW-0732">Signal</keyword>
<proteinExistence type="predicted"/>
<evidence type="ECO:0000256" key="1">
    <source>
        <dbReference type="SAM" id="SignalP"/>
    </source>
</evidence>
<organism evidence="2 3">
    <name type="scientific">Tieghemiomyces parasiticus</name>
    <dbReference type="NCBI Taxonomy" id="78921"/>
    <lineage>
        <taxon>Eukaryota</taxon>
        <taxon>Fungi</taxon>
        <taxon>Fungi incertae sedis</taxon>
        <taxon>Zoopagomycota</taxon>
        <taxon>Kickxellomycotina</taxon>
        <taxon>Dimargaritomycetes</taxon>
        <taxon>Dimargaritales</taxon>
        <taxon>Dimargaritaceae</taxon>
        <taxon>Tieghemiomyces</taxon>
    </lineage>
</organism>
<sequence>MKVLSHALTCLALVALTWADAALDPIYAEVGGLAGVEHINAGNYQAYFDRNVGTKTQLWTIYRKPCSNSALHLKTWREFVRDAPNKYTYGQTECLMDETRTVKDKFCQKHERGGYPTILLRKDNGWVEVKAQLTKELFSAAITTAKSTAASP</sequence>
<accession>A0A9W8DT58</accession>
<name>A0A9W8DT58_9FUNG</name>
<reference evidence="2" key="1">
    <citation type="submission" date="2022-07" db="EMBL/GenBank/DDBJ databases">
        <title>Phylogenomic reconstructions and comparative analyses of Kickxellomycotina fungi.</title>
        <authorList>
            <person name="Reynolds N.K."/>
            <person name="Stajich J.E."/>
            <person name="Barry K."/>
            <person name="Grigoriev I.V."/>
            <person name="Crous P."/>
            <person name="Smith M.E."/>
        </authorList>
    </citation>
    <scope>NUCLEOTIDE SEQUENCE</scope>
    <source>
        <strain evidence="2">RSA 861</strain>
    </source>
</reference>
<dbReference type="AlphaFoldDB" id="A0A9W8DT58"/>
<comment type="caution">
    <text evidence="2">The sequence shown here is derived from an EMBL/GenBank/DDBJ whole genome shotgun (WGS) entry which is preliminary data.</text>
</comment>
<evidence type="ECO:0000313" key="3">
    <source>
        <dbReference type="Proteomes" id="UP001150569"/>
    </source>
</evidence>
<evidence type="ECO:0000313" key="2">
    <source>
        <dbReference type="EMBL" id="KAJ1924255.1"/>
    </source>
</evidence>
<protein>
    <submittedName>
        <fullName evidence="2">Uncharacterized protein</fullName>
    </submittedName>
</protein>
<dbReference type="EMBL" id="JANBPT010000284">
    <property type="protein sequence ID" value="KAJ1924255.1"/>
    <property type="molecule type" value="Genomic_DNA"/>
</dbReference>